<reference evidence="1 2" key="1">
    <citation type="submission" date="2018-08" db="EMBL/GenBank/DDBJ databases">
        <title>Genomic Encyclopedia of Archaeal and Bacterial Type Strains, Phase II (KMG-II): from individual species to whole genera.</title>
        <authorList>
            <person name="Goeker M."/>
        </authorList>
    </citation>
    <scope>NUCLEOTIDE SEQUENCE [LARGE SCALE GENOMIC DNA]</scope>
    <source>
        <strain evidence="1 2">DSM 5002</strain>
    </source>
</reference>
<dbReference type="Proteomes" id="UP000266273">
    <property type="component" value="Unassembled WGS sequence"/>
</dbReference>
<dbReference type="EMBL" id="QXDF01000001">
    <property type="protein sequence ID" value="RIA55779.1"/>
    <property type="molecule type" value="Genomic_DNA"/>
</dbReference>
<keyword evidence="2" id="KW-1185">Reference proteome</keyword>
<protein>
    <submittedName>
        <fullName evidence="1">Uncharacterized protein</fullName>
    </submittedName>
</protein>
<accession>A0A397Q5Q0</accession>
<comment type="caution">
    <text evidence="1">The sequence shown here is derived from an EMBL/GenBank/DDBJ whole genome shotgun (WGS) entry which is preliminary data.</text>
</comment>
<evidence type="ECO:0000313" key="2">
    <source>
        <dbReference type="Proteomes" id="UP000266273"/>
    </source>
</evidence>
<evidence type="ECO:0000313" key="1">
    <source>
        <dbReference type="EMBL" id="RIA55779.1"/>
    </source>
</evidence>
<dbReference type="AlphaFoldDB" id="A0A397Q5Q0"/>
<proteinExistence type="predicted"/>
<name>A0A397Q5Q0_9HYPH</name>
<organism evidence="1 2">
    <name type="scientific">Dichotomicrobium thermohalophilum</name>
    <dbReference type="NCBI Taxonomy" id="933063"/>
    <lineage>
        <taxon>Bacteria</taxon>
        <taxon>Pseudomonadati</taxon>
        <taxon>Pseudomonadota</taxon>
        <taxon>Alphaproteobacteria</taxon>
        <taxon>Hyphomicrobiales</taxon>
        <taxon>Hyphomicrobiaceae</taxon>
        <taxon>Dichotomicrobium</taxon>
    </lineage>
</organism>
<gene>
    <name evidence="1" type="ORF">BXY53_0856</name>
</gene>
<sequence length="82" mass="9099">MACVMRGYQVDQRNPAMSDLFERGEMLGKVWQRPGNQGRIRLEAPDHAVFIRFKVACGEVNNEAEGTLSAAPLRLIENGQGP</sequence>